<protein>
    <submittedName>
        <fullName evidence="1">Uncharacterized protein</fullName>
    </submittedName>
</protein>
<proteinExistence type="predicted"/>
<dbReference type="AlphaFoldDB" id="W1NNB2"/>
<reference evidence="1" key="1">
    <citation type="submission" date="2013-08" db="EMBL/GenBank/DDBJ databases">
        <authorList>
            <person name="Albert V.A."/>
            <person name="Barbazuk W.B."/>
            <person name="Chamala S."/>
            <person name="Chanderbali A.S."/>
            <person name="dePamphilis C.W."/>
            <person name="Der J.P."/>
            <person name="Estill J.C."/>
            <person name="Leebens-Mack J."/>
            <person name="Ma H."/>
            <person name="Palmer J.D."/>
            <person name="Rounsley S."/>
            <person name="Sankoff D."/>
            <person name="Schuster S.C."/>
            <person name="Soltis D.E."/>
            <person name="Soltis P.S."/>
            <person name="Wessler S.R."/>
            <person name="Wing R.A."/>
        </authorList>
    </citation>
    <scope>NUCLEOTIDE SEQUENCE</scope>
    <source>
        <tissue evidence="1">Leaf</tissue>
    </source>
</reference>
<accession>W1NNB2</accession>
<evidence type="ECO:0000313" key="1">
    <source>
        <dbReference type="EMBL" id="ERM97133.1"/>
    </source>
</evidence>
<keyword evidence="2" id="KW-1185">Reference proteome</keyword>
<organism evidence="1 2">
    <name type="scientific">Amborella trichopoda</name>
    <dbReference type="NCBI Taxonomy" id="13333"/>
    <lineage>
        <taxon>Eukaryota</taxon>
        <taxon>Viridiplantae</taxon>
        <taxon>Streptophyta</taxon>
        <taxon>Embryophyta</taxon>
        <taxon>Tracheophyta</taxon>
        <taxon>Spermatophyta</taxon>
        <taxon>Magnoliopsida</taxon>
        <taxon>Amborellales</taxon>
        <taxon>Amborellaceae</taxon>
        <taxon>Amborella</taxon>
    </lineage>
</organism>
<evidence type="ECO:0000313" key="2">
    <source>
        <dbReference type="Proteomes" id="UP000017836"/>
    </source>
</evidence>
<dbReference type="EMBL" id="KI396602">
    <property type="protein sequence ID" value="ERM97133.1"/>
    <property type="molecule type" value="Genomic_DNA"/>
</dbReference>
<name>W1NNB2_AMBTC</name>
<gene>
    <name evidence="1" type="ORF">AMTR_s00126p00081380</name>
</gene>
<dbReference type="Proteomes" id="UP000017836">
    <property type="component" value="Unassembled WGS sequence"/>
</dbReference>
<dbReference type="Gramene" id="ERM97133">
    <property type="protein sequence ID" value="ERM97133"/>
    <property type="gene ID" value="AMTR_s00126p00081380"/>
</dbReference>
<sequence length="118" mass="12688">MAFESLSVPQEDVMALGEEKFPQQEKCQHGELALDLGADEATLPKGAVELVSTMVINGSTGGKEVATKKYIHSETSLLPSKAPLTSQSGSVFQDDGPFFSKNLRRMNITPCSFPPSTK</sequence>
<dbReference type="HOGENOM" id="CLU_2076287_0_0_1"/>